<reference evidence="7 8" key="1">
    <citation type="submission" date="2017-10" db="EMBL/GenBank/DDBJ databases">
        <title>Novel microbial diversity and functional potential in the marine mammal oral microbiome.</title>
        <authorList>
            <person name="Dudek N.K."/>
            <person name="Sun C.L."/>
            <person name="Burstein D."/>
            <person name="Kantor R.S."/>
            <person name="Aliaga Goltsman D.S."/>
            <person name="Bik E.M."/>
            <person name="Thomas B.C."/>
            <person name="Banfield J.F."/>
            <person name="Relman D.A."/>
        </authorList>
    </citation>
    <scope>NUCLEOTIDE SEQUENCE [LARGE SCALE GENOMIC DNA]</scope>
    <source>
        <strain evidence="7">DOLZORAL124_49_17</strain>
    </source>
</reference>
<dbReference type="SUPFAM" id="SSF53649">
    <property type="entry name" value="Alkaline phosphatase-like"/>
    <property type="match status" value="1"/>
</dbReference>
<dbReference type="AlphaFoldDB" id="A0A2G6E042"/>
<dbReference type="PANTHER" id="PTHR31209">
    <property type="entry name" value="COFACTOR-INDEPENDENT PHOSPHOGLYCERATE MUTASE"/>
    <property type="match status" value="1"/>
</dbReference>
<dbReference type="NCBIfam" id="TIGR00306">
    <property type="entry name" value="apgM"/>
    <property type="match status" value="1"/>
</dbReference>
<dbReference type="InterPro" id="IPR017850">
    <property type="entry name" value="Alkaline_phosphatase_core_sf"/>
</dbReference>
<dbReference type="InterPro" id="IPR004456">
    <property type="entry name" value="Pglycerate_mutase_ApgM"/>
</dbReference>
<dbReference type="Pfam" id="PF10143">
    <property type="entry name" value="PhosphMutase"/>
    <property type="match status" value="1"/>
</dbReference>
<evidence type="ECO:0000256" key="3">
    <source>
        <dbReference type="ARBA" id="ARBA00004921"/>
    </source>
</evidence>
<name>A0A2G6E042_9BACT</name>
<dbReference type="Proteomes" id="UP000229740">
    <property type="component" value="Unassembled WGS sequence"/>
</dbReference>
<dbReference type="GO" id="GO:0046872">
    <property type="term" value="F:metal ion binding"/>
    <property type="evidence" value="ECO:0007669"/>
    <property type="project" value="InterPro"/>
</dbReference>
<comment type="catalytic activity">
    <reaction evidence="1">
        <text>(2R)-2-phosphoglycerate = (2R)-3-phosphoglycerate</text>
        <dbReference type="Rhea" id="RHEA:15901"/>
        <dbReference type="ChEBI" id="CHEBI:58272"/>
        <dbReference type="ChEBI" id="CHEBI:58289"/>
        <dbReference type="EC" id="5.4.2.12"/>
    </reaction>
</comment>
<evidence type="ECO:0000313" key="8">
    <source>
        <dbReference type="Proteomes" id="UP000229740"/>
    </source>
</evidence>
<comment type="pathway">
    <text evidence="3">Carbohydrate degradation.</text>
</comment>
<comment type="function">
    <text evidence="2">Catalyzes the interconversion of 2-phosphoglycerate and 3-phosphoglycerate.</text>
</comment>
<dbReference type="Gene3D" id="3.30.70.2130">
    <property type="entry name" value="Metalloenzyme domain"/>
    <property type="match status" value="1"/>
</dbReference>
<evidence type="ECO:0000256" key="1">
    <source>
        <dbReference type="ARBA" id="ARBA00000370"/>
    </source>
</evidence>
<dbReference type="InterPro" id="IPR006124">
    <property type="entry name" value="Metalloenzyme"/>
</dbReference>
<comment type="similarity">
    <text evidence="4">Belongs to the BPG-independent phosphoglycerate mutase family. A-PGAM subfamily.</text>
</comment>
<dbReference type="InterPro" id="IPR042253">
    <property type="entry name" value="Pglycerate_mutase_ApgM_sf"/>
</dbReference>
<evidence type="ECO:0000313" key="7">
    <source>
        <dbReference type="EMBL" id="PID55459.1"/>
    </source>
</evidence>
<sequence>MKYLILVGDGMGDYPLAEQQHKTPLELAKTPYIDALCARGELFFNQTVPPGFPPGSDVANMSLMGYNPGLYYTGRAPLEAAAMGIELGDDQYAFRCNMVTLEHRINTIIMDDFSAGHISSEEARLLIADIEKECGSELFSFRPGVSYRNLMLFSGEPLGFTTEPPHDHIGKDVTELFQRYLQIPVWKELLEKIGKILKQHPVNKRRQQQGKKPCNMFWLWGEGKKPQMPLITEQYGISGTMISAVDLLKGIGVMAGLATPDIVGATGY</sequence>
<accession>A0A2G6E042</accession>
<protein>
    <submittedName>
        <fullName evidence="7">Phosphoglycerate mutase</fullName>
    </submittedName>
</protein>
<feature type="non-terminal residue" evidence="7">
    <location>
        <position position="268"/>
    </location>
</feature>
<comment type="caution">
    <text evidence="7">The sequence shown here is derived from an EMBL/GenBank/DDBJ whole genome shotgun (WGS) entry which is preliminary data.</text>
</comment>
<feature type="domain" description="Metalloenzyme" evidence="6">
    <location>
        <begin position="1"/>
        <end position="256"/>
    </location>
</feature>
<organism evidence="7 8">
    <name type="scientific">candidate division KSB3 bacterium</name>
    <dbReference type="NCBI Taxonomy" id="2044937"/>
    <lineage>
        <taxon>Bacteria</taxon>
        <taxon>candidate division KSB3</taxon>
    </lineage>
</organism>
<dbReference type="GO" id="GO:0006096">
    <property type="term" value="P:glycolytic process"/>
    <property type="evidence" value="ECO:0007669"/>
    <property type="project" value="UniProtKB-KW"/>
</dbReference>
<evidence type="ECO:0000256" key="2">
    <source>
        <dbReference type="ARBA" id="ARBA00002315"/>
    </source>
</evidence>
<dbReference type="Gene3D" id="3.40.720.10">
    <property type="entry name" value="Alkaline Phosphatase, subunit A"/>
    <property type="match status" value="1"/>
</dbReference>
<proteinExistence type="inferred from homology"/>
<dbReference type="EMBL" id="PDPS01000103">
    <property type="protein sequence ID" value="PID55459.1"/>
    <property type="molecule type" value="Genomic_DNA"/>
</dbReference>
<keyword evidence="5" id="KW-0324">Glycolysis</keyword>
<dbReference type="CDD" id="cd16011">
    <property type="entry name" value="iPGM_like"/>
    <property type="match status" value="1"/>
</dbReference>
<dbReference type="Pfam" id="PF01676">
    <property type="entry name" value="Metalloenzyme"/>
    <property type="match status" value="1"/>
</dbReference>
<dbReference type="PANTHER" id="PTHR31209:SF4">
    <property type="entry name" value="2,3-BISPHOSPHOGLYCERATE-INDEPENDENT PHOSPHOGLYCERATE MUTASE"/>
    <property type="match status" value="1"/>
</dbReference>
<dbReference type="GO" id="GO:0004619">
    <property type="term" value="F:phosphoglycerate mutase activity"/>
    <property type="evidence" value="ECO:0007669"/>
    <property type="project" value="UniProtKB-EC"/>
</dbReference>
<gene>
    <name evidence="7" type="ORF">CSB45_15930</name>
</gene>
<evidence type="ECO:0000256" key="4">
    <source>
        <dbReference type="ARBA" id="ARBA00005524"/>
    </source>
</evidence>
<evidence type="ECO:0000259" key="6">
    <source>
        <dbReference type="Pfam" id="PF01676"/>
    </source>
</evidence>
<evidence type="ECO:0000256" key="5">
    <source>
        <dbReference type="ARBA" id="ARBA00023152"/>
    </source>
</evidence>